<organism evidence="1 2">
    <name type="scientific">Taklimakanibacter albus</name>
    <dbReference type="NCBI Taxonomy" id="2800327"/>
    <lineage>
        <taxon>Bacteria</taxon>
        <taxon>Pseudomonadati</taxon>
        <taxon>Pseudomonadota</taxon>
        <taxon>Alphaproteobacteria</taxon>
        <taxon>Hyphomicrobiales</taxon>
        <taxon>Aestuariivirgaceae</taxon>
        <taxon>Taklimakanibacter</taxon>
    </lineage>
</organism>
<dbReference type="Proteomes" id="UP000616151">
    <property type="component" value="Unassembled WGS sequence"/>
</dbReference>
<protein>
    <submittedName>
        <fullName evidence="1">Ubiquinol-cytochrome C chaperone</fullName>
    </submittedName>
</protein>
<evidence type="ECO:0000313" key="1">
    <source>
        <dbReference type="EMBL" id="MBK1866296.1"/>
    </source>
</evidence>
<dbReference type="EMBL" id="JAENHL010000006">
    <property type="protein sequence ID" value="MBK1866296.1"/>
    <property type="molecule type" value="Genomic_DNA"/>
</dbReference>
<gene>
    <name evidence="1" type="ORF">JHL16_08015</name>
</gene>
<proteinExistence type="predicted"/>
<comment type="caution">
    <text evidence="1">The sequence shown here is derived from an EMBL/GenBank/DDBJ whole genome shotgun (WGS) entry which is preliminary data.</text>
</comment>
<reference evidence="1" key="1">
    <citation type="submission" date="2021-01" db="EMBL/GenBank/DDBJ databases">
        <authorList>
            <person name="Sun Q."/>
        </authorList>
    </citation>
    <scope>NUCLEOTIDE SEQUENCE</scope>
    <source>
        <strain evidence="1">YIM B02566</strain>
    </source>
</reference>
<accession>A0ACC5R0W2</accession>
<sequence length="175" mass="18953">MILSLFKRKASRNSVRAVYGAIVAAARHEKPYAEWGVPDSVDGRYDMIILHAVLVLERLSSGDEAAQAFAQGLTDEVFADMDRSLREMGVGDISVGKKVRRMAEIFYGRAQAYRPLLQTGDQAGLAEALARNVFAGSDRGEGPGLLAAYAVAALAHLHERPIEPILSGTVEFPEP</sequence>
<keyword evidence="2" id="KW-1185">Reference proteome</keyword>
<evidence type="ECO:0000313" key="2">
    <source>
        <dbReference type="Proteomes" id="UP000616151"/>
    </source>
</evidence>
<name>A0ACC5R0W2_9HYPH</name>